<dbReference type="InterPro" id="IPR052848">
    <property type="entry name" value="CHCH_domain-containing_protein"/>
</dbReference>
<reference evidence="4 5" key="1">
    <citation type="submission" date="2024-02" db="EMBL/GenBank/DDBJ databases">
        <title>Chromosome-level genome assembly of the Eurasian Minnow (Phoxinus phoxinus).</title>
        <authorList>
            <person name="Oriowo T.O."/>
            <person name="Martin S."/>
            <person name="Stange M."/>
            <person name="Chrysostomakis Y."/>
            <person name="Brown T."/>
            <person name="Winkler S."/>
            <person name="Kukowka S."/>
            <person name="Myers E.W."/>
            <person name="Bohne A."/>
        </authorList>
    </citation>
    <scope>NUCLEOTIDE SEQUENCE [LARGE SCALE GENOMIC DNA]</scope>
    <source>
        <strain evidence="4">ZFMK-TIS-60720</strain>
        <tissue evidence="4">Whole Organism</tissue>
    </source>
</reference>
<keyword evidence="5" id="KW-1185">Reference proteome</keyword>
<keyword evidence="1" id="KW-1015">Disulfide bond</keyword>
<dbReference type="PANTHER" id="PTHR47106:SF1">
    <property type="entry name" value="COILED-COIL-HELIX-COILED-COIL-HELIX DOMAIN-CONTAINING PROTEIN 5"/>
    <property type="match status" value="1"/>
</dbReference>
<name>A0AAN9DMV9_9TELE</name>
<sequence length="106" mass="11589">MEAAMAITAKYCQKELEEYGGCVVSHPESWQEKCLDLKLKVAKCTSSHPVIRKIRTECAGEFSAFESCLRENPSSAEACRPHLTRFIACVEAVDLSGIANAAPQPT</sequence>
<dbReference type="Pfam" id="PF06747">
    <property type="entry name" value="CHCH"/>
    <property type="match status" value="1"/>
</dbReference>
<evidence type="ECO:0008006" key="6">
    <source>
        <dbReference type="Google" id="ProtNLM"/>
    </source>
</evidence>
<dbReference type="Proteomes" id="UP001364617">
    <property type="component" value="Unassembled WGS sequence"/>
</dbReference>
<evidence type="ECO:0000259" key="3">
    <source>
        <dbReference type="Pfam" id="PF16860"/>
    </source>
</evidence>
<dbReference type="AlphaFoldDB" id="A0AAN9DMV9"/>
<feature type="domain" description="IMS import disulfide relay-system CHCH-CHCH-like Cx9C" evidence="3">
    <location>
        <begin position="5"/>
        <end position="49"/>
    </location>
</feature>
<proteinExistence type="predicted"/>
<dbReference type="EMBL" id="JAYKXH010000002">
    <property type="protein sequence ID" value="KAK7175243.1"/>
    <property type="molecule type" value="Genomic_DNA"/>
</dbReference>
<dbReference type="Pfam" id="PF16860">
    <property type="entry name" value="CX9C"/>
    <property type="match status" value="1"/>
</dbReference>
<evidence type="ECO:0000313" key="4">
    <source>
        <dbReference type="EMBL" id="KAK7175243.1"/>
    </source>
</evidence>
<gene>
    <name evidence="4" type="ORF">R3I93_002214</name>
</gene>
<organism evidence="4 5">
    <name type="scientific">Phoxinus phoxinus</name>
    <name type="common">Eurasian minnow</name>
    <dbReference type="NCBI Taxonomy" id="58324"/>
    <lineage>
        <taxon>Eukaryota</taxon>
        <taxon>Metazoa</taxon>
        <taxon>Chordata</taxon>
        <taxon>Craniata</taxon>
        <taxon>Vertebrata</taxon>
        <taxon>Euteleostomi</taxon>
        <taxon>Actinopterygii</taxon>
        <taxon>Neopterygii</taxon>
        <taxon>Teleostei</taxon>
        <taxon>Ostariophysi</taxon>
        <taxon>Cypriniformes</taxon>
        <taxon>Leuciscidae</taxon>
        <taxon>Phoxininae</taxon>
        <taxon>Phoxinus</taxon>
    </lineage>
</organism>
<dbReference type="InterPro" id="IPR010625">
    <property type="entry name" value="CHCH"/>
</dbReference>
<comment type="caution">
    <text evidence="4">The sequence shown here is derived from an EMBL/GenBank/DDBJ whole genome shotgun (WGS) entry which is preliminary data.</text>
</comment>
<dbReference type="InterPro" id="IPR031731">
    <property type="entry name" value="CX9C"/>
</dbReference>
<accession>A0AAN9DMV9</accession>
<feature type="domain" description="CHCH" evidence="2">
    <location>
        <begin position="58"/>
        <end position="91"/>
    </location>
</feature>
<evidence type="ECO:0000256" key="1">
    <source>
        <dbReference type="ARBA" id="ARBA00023157"/>
    </source>
</evidence>
<dbReference type="GO" id="GO:0045333">
    <property type="term" value="P:cellular respiration"/>
    <property type="evidence" value="ECO:0007669"/>
    <property type="project" value="TreeGrafter"/>
</dbReference>
<protein>
    <recommendedName>
        <fullName evidence="6">IMS import disulfide relay-system CHCH-CHCH-like Cx9C domain-containing protein</fullName>
    </recommendedName>
</protein>
<evidence type="ECO:0000313" key="5">
    <source>
        <dbReference type="Proteomes" id="UP001364617"/>
    </source>
</evidence>
<evidence type="ECO:0000259" key="2">
    <source>
        <dbReference type="Pfam" id="PF06747"/>
    </source>
</evidence>
<dbReference type="PANTHER" id="PTHR47106">
    <property type="entry name" value="COILED-COIL-HELIX-COILED-COIL-HELIX DOMAIN-CONTAINING PROTEIN 5"/>
    <property type="match status" value="1"/>
</dbReference>
<dbReference type="GO" id="GO:0005758">
    <property type="term" value="C:mitochondrial intermembrane space"/>
    <property type="evidence" value="ECO:0007669"/>
    <property type="project" value="TreeGrafter"/>
</dbReference>
<dbReference type="PROSITE" id="PS51808">
    <property type="entry name" value="CHCH"/>
    <property type="match status" value="1"/>
</dbReference>
<dbReference type="Gene3D" id="1.10.287.2900">
    <property type="match status" value="2"/>
</dbReference>